<feature type="domain" description="GOLD" evidence="2">
    <location>
        <begin position="458"/>
        <end position="545"/>
    </location>
</feature>
<evidence type="ECO:0000313" key="4">
    <source>
        <dbReference type="Proteomes" id="UP000290289"/>
    </source>
</evidence>
<protein>
    <recommendedName>
        <fullName evidence="2">GOLD domain-containing protein</fullName>
    </recommendedName>
</protein>
<dbReference type="SMART" id="SM01190">
    <property type="entry name" value="EMP24_GP25L"/>
    <property type="match status" value="1"/>
</dbReference>
<dbReference type="InterPro" id="IPR009038">
    <property type="entry name" value="GOLD_dom"/>
</dbReference>
<accession>A0A498H8X6</accession>
<organism evidence="3 4">
    <name type="scientific">Malus domestica</name>
    <name type="common">Apple</name>
    <name type="synonym">Pyrus malus</name>
    <dbReference type="NCBI Taxonomy" id="3750"/>
    <lineage>
        <taxon>Eukaryota</taxon>
        <taxon>Viridiplantae</taxon>
        <taxon>Streptophyta</taxon>
        <taxon>Embryophyta</taxon>
        <taxon>Tracheophyta</taxon>
        <taxon>Spermatophyta</taxon>
        <taxon>Magnoliopsida</taxon>
        <taxon>eudicotyledons</taxon>
        <taxon>Gunneridae</taxon>
        <taxon>Pentapetalae</taxon>
        <taxon>rosids</taxon>
        <taxon>fabids</taxon>
        <taxon>Rosales</taxon>
        <taxon>Rosaceae</taxon>
        <taxon>Amygdaloideae</taxon>
        <taxon>Maleae</taxon>
        <taxon>Malus</taxon>
    </lineage>
</organism>
<feature type="region of interest" description="Disordered" evidence="1">
    <location>
        <begin position="187"/>
        <end position="207"/>
    </location>
</feature>
<dbReference type="Pfam" id="PF16719">
    <property type="entry name" value="SAWADEE"/>
    <property type="match status" value="1"/>
</dbReference>
<dbReference type="EMBL" id="RDQH01000343">
    <property type="protein sequence ID" value="RXH67868.1"/>
    <property type="molecule type" value="Genomic_DNA"/>
</dbReference>
<name>A0A498H8X6_MALDO</name>
<dbReference type="Proteomes" id="UP000290289">
    <property type="component" value="Chromosome 17"/>
</dbReference>
<dbReference type="GO" id="GO:0003682">
    <property type="term" value="F:chromatin binding"/>
    <property type="evidence" value="ECO:0007669"/>
    <property type="project" value="InterPro"/>
</dbReference>
<comment type="caution">
    <text evidence="3">The sequence shown here is derived from an EMBL/GenBank/DDBJ whole genome shotgun (WGS) entry which is preliminary data.</text>
</comment>
<dbReference type="PANTHER" id="PTHR36384">
    <property type="entry name" value="SAWADEE PROTEIN"/>
    <property type="match status" value="1"/>
</dbReference>
<dbReference type="PANTHER" id="PTHR36384:SF1">
    <property type="entry name" value="SAWADEE PROTEIN"/>
    <property type="match status" value="1"/>
</dbReference>
<dbReference type="Pfam" id="PF01105">
    <property type="entry name" value="EMP24_GP25L"/>
    <property type="match status" value="1"/>
</dbReference>
<evidence type="ECO:0000259" key="2">
    <source>
        <dbReference type="PROSITE" id="PS50866"/>
    </source>
</evidence>
<gene>
    <name evidence="3" type="ORF">DVH24_028015</name>
</gene>
<reference evidence="3 4" key="1">
    <citation type="submission" date="2018-10" db="EMBL/GenBank/DDBJ databases">
        <title>A high-quality apple genome assembly.</title>
        <authorList>
            <person name="Hu J."/>
        </authorList>
    </citation>
    <scope>NUCLEOTIDE SEQUENCE [LARGE SCALE GENOMIC DNA]</scope>
    <source>
        <strain evidence="4">cv. HFTH1</strain>
        <tissue evidence="3">Young leaf</tissue>
    </source>
</reference>
<sequence length="637" mass="71769">MAMEFRSYKDDAWYDVRIETEGGNGCGGGRLRLRIKFLGFHDDQDEFADANNFRSVSDVAELRSRFRSMSAQLQDSECSQVNRGMIVCAAHSALPDDRRFYDAVVDDVVHSKHVFVNGEEQCTCTFILSWQHGPFARTLTAEALEHICRVQPPVADDELNPLLISFLNLARKRIEATGFSDSNVSSAEAAAASNGRNGPPGFPQRRNQARHDVDIGGVPHMIIIDNLEKGLSPSTIMEFIHQQLSISCQAFVSPSKLLEIYARGGILLHSKANFDKLLVFLENPDHIIISSGGRPWFVTEKLPLHGSLKAVTETFALASQKVLQSRTGTCNDLKVVVSGTKEYEQAKQLRDLFKQFAKHQCMLQQRLVIEEGRILQLSDPPSSSSSLSSSSALPKSQFILKSQKLQTSAKYKTRTYFRGKKMEFWGGGYVSLSLVLVGFLVLCRFEGSLGLRFVIDREECFSHDAKYMGDTIHVSFVVIKVESTWHYTDDGVDLVIKGPGGEQIHDIRDKTSVKYDFVVEKQGVHQFCFTNKSPYHETIDFDVHAAHFTYYDQHAKDEHFTPLLDQIQKLEEALYNIQFEQHWLEAETDRQAIVNEGMSRRATHKALIESAALIGASCLQVFLLKRLFERKLGSSRV</sequence>
<evidence type="ECO:0000256" key="1">
    <source>
        <dbReference type="SAM" id="MobiDB-lite"/>
    </source>
</evidence>
<proteinExistence type="predicted"/>
<keyword evidence="4" id="KW-1185">Reference proteome</keyword>
<dbReference type="InterPro" id="IPR032001">
    <property type="entry name" value="SAWADEE_dom"/>
</dbReference>
<dbReference type="PROSITE" id="PS50866">
    <property type="entry name" value="GOLD"/>
    <property type="match status" value="1"/>
</dbReference>
<dbReference type="Gene3D" id="2.30.30.140">
    <property type="match status" value="1"/>
</dbReference>
<evidence type="ECO:0000313" key="3">
    <source>
        <dbReference type="EMBL" id="RXH67868.1"/>
    </source>
</evidence>
<dbReference type="AlphaFoldDB" id="A0A498H8X6"/>
<dbReference type="STRING" id="3750.A0A498H8X6"/>